<dbReference type="OrthoDB" id="5954637at2759"/>
<proteinExistence type="predicted"/>
<evidence type="ECO:0000313" key="1">
    <source>
        <dbReference type="Proteomes" id="UP000515163"/>
    </source>
</evidence>
<dbReference type="Proteomes" id="UP000515163">
    <property type="component" value="Unplaced"/>
</dbReference>
<keyword evidence="1" id="KW-1185">Reference proteome</keyword>
<name>A0A6P8IHA8_ACTTE</name>
<dbReference type="AlphaFoldDB" id="A0A6P8IHA8"/>
<gene>
    <name evidence="2" type="primary">LOC116301327</name>
</gene>
<dbReference type="RefSeq" id="XP_031566227.1">
    <property type="nucleotide sequence ID" value="XM_031710367.1"/>
</dbReference>
<sequence>MFCDGWVFMCTSRYDGDSFVDDLKRSTSSRQKRGKPPRLNRYYHYCVWAHALLRKKVGSPEAEYGFPSSILAYIRHLVPGDIKGEIREHAYTASVKEFCEAMELPEP</sequence>
<dbReference type="GeneID" id="116301327"/>
<evidence type="ECO:0000313" key="2">
    <source>
        <dbReference type="RefSeq" id="XP_031566227.1"/>
    </source>
</evidence>
<dbReference type="KEGG" id="aten:116301327"/>
<accession>A0A6P8IHA8</accession>
<organism evidence="1 2">
    <name type="scientific">Actinia tenebrosa</name>
    <name type="common">Australian red waratah sea anemone</name>
    <dbReference type="NCBI Taxonomy" id="6105"/>
    <lineage>
        <taxon>Eukaryota</taxon>
        <taxon>Metazoa</taxon>
        <taxon>Cnidaria</taxon>
        <taxon>Anthozoa</taxon>
        <taxon>Hexacorallia</taxon>
        <taxon>Actiniaria</taxon>
        <taxon>Actiniidae</taxon>
        <taxon>Actinia</taxon>
    </lineage>
</organism>
<reference evidence="2" key="1">
    <citation type="submission" date="2025-08" db="UniProtKB">
        <authorList>
            <consortium name="RefSeq"/>
        </authorList>
    </citation>
    <scope>IDENTIFICATION</scope>
    <source>
        <tissue evidence="2">Tentacle</tissue>
    </source>
</reference>
<dbReference type="InParanoid" id="A0A6P8IHA8"/>
<protein>
    <submittedName>
        <fullName evidence="2">Uncharacterized protein LOC116301327</fullName>
    </submittedName>
</protein>